<feature type="domain" description="Tf2-1-like SH3-like" evidence="1">
    <location>
        <begin position="14"/>
        <end position="47"/>
    </location>
</feature>
<dbReference type="Proteomes" id="UP001189122">
    <property type="component" value="Unassembled WGS sequence"/>
</dbReference>
<dbReference type="Pfam" id="PF24626">
    <property type="entry name" value="SH3_Tf2-1"/>
    <property type="match status" value="1"/>
</dbReference>
<comment type="caution">
    <text evidence="2">The sequence shown here is derived from an EMBL/GenBank/DDBJ whole genome shotgun (WGS) entry which is preliminary data.</text>
</comment>
<dbReference type="SUPFAM" id="SSF54160">
    <property type="entry name" value="Chromo domain-like"/>
    <property type="match status" value="1"/>
</dbReference>
<dbReference type="InterPro" id="IPR056924">
    <property type="entry name" value="SH3_Tf2-1"/>
</dbReference>
<accession>A0ABN7ECX1</accession>
<gene>
    <name evidence="2" type="ORF">SI7747_UN022107</name>
</gene>
<evidence type="ECO:0000313" key="3">
    <source>
        <dbReference type="Proteomes" id="UP001189122"/>
    </source>
</evidence>
<protein>
    <recommendedName>
        <fullName evidence="1">Tf2-1-like SH3-like domain-containing protein</fullName>
    </recommendedName>
</protein>
<evidence type="ECO:0000259" key="1">
    <source>
        <dbReference type="Pfam" id="PF24626"/>
    </source>
</evidence>
<organism evidence="2 3">
    <name type="scientific">Spirodela intermedia</name>
    <name type="common">Intermediate duckweed</name>
    <dbReference type="NCBI Taxonomy" id="51605"/>
    <lineage>
        <taxon>Eukaryota</taxon>
        <taxon>Viridiplantae</taxon>
        <taxon>Streptophyta</taxon>
        <taxon>Embryophyta</taxon>
        <taxon>Tracheophyta</taxon>
        <taxon>Spermatophyta</taxon>
        <taxon>Magnoliopsida</taxon>
        <taxon>Liliopsida</taxon>
        <taxon>Araceae</taxon>
        <taxon>Lemnoideae</taxon>
        <taxon>Spirodela</taxon>
    </lineage>
</organism>
<keyword evidence="3" id="KW-1185">Reference proteome</keyword>
<proteinExistence type="predicted"/>
<evidence type="ECO:0000313" key="2">
    <source>
        <dbReference type="EMBL" id="CAA6675765.1"/>
    </source>
</evidence>
<sequence>MKKNVNRHQQEVEYDIITYIGCLAYRLRLPPQLPIHPVFHISLLKAYYADVDYLEHNQPHHPPPMVQTHFDQVAAPILDHQVINKGGRNHAHRNTFYLVQWAEQPREATTWEKRWTYDSLRT</sequence>
<dbReference type="InterPro" id="IPR016197">
    <property type="entry name" value="Chromo-like_dom_sf"/>
</dbReference>
<name>A0ABN7ECX1_SPIIN</name>
<dbReference type="EMBL" id="CACRZD030000401">
    <property type="protein sequence ID" value="CAA6675765.1"/>
    <property type="molecule type" value="Genomic_DNA"/>
</dbReference>
<reference evidence="3" key="1">
    <citation type="journal article" date="2020" name="Sci. Rep.">
        <title>Chromosome-scale genome assembly for the duckweed Spirodela intermedia, integrating cytogenetic maps, PacBio and Oxford Nanopore libraries.</title>
        <authorList>
            <person name="Hoang P.T.N."/>
            <person name="Fiebig A."/>
            <person name="Novak P."/>
            <person name="Macas J."/>
            <person name="Cao H.X."/>
            <person name="Stepanenko A."/>
            <person name="Chen G."/>
            <person name="Borisjuk N."/>
            <person name="Scholz U."/>
            <person name="Schubert I."/>
        </authorList>
    </citation>
    <scope>NUCLEOTIDE SEQUENCE [LARGE SCALE GENOMIC DNA]</scope>
</reference>